<accession>A0A2H0YWJ4</accession>
<dbReference type="Pfam" id="PF00534">
    <property type="entry name" value="Glycos_transf_1"/>
    <property type="match status" value="1"/>
</dbReference>
<dbReference type="Gene3D" id="3.40.50.2000">
    <property type="entry name" value="Glycogen Phosphorylase B"/>
    <property type="match status" value="2"/>
</dbReference>
<reference evidence="2 3" key="1">
    <citation type="submission" date="2017-09" db="EMBL/GenBank/DDBJ databases">
        <title>Depth-based differentiation of microbial function through sediment-hosted aquifers and enrichment of novel symbionts in the deep terrestrial subsurface.</title>
        <authorList>
            <person name="Probst A.J."/>
            <person name="Ladd B."/>
            <person name="Jarett J.K."/>
            <person name="Geller-Mcgrath D.E."/>
            <person name="Sieber C.M."/>
            <person name="Emerson J.B."/>
            <person name="Anantharaman K."/>
            <person name="Thomas B.C."/>
            <person name="Malmstrom R."/>
            <person name="Stieglmeier M."/>
            <person name="Klingl A."/>
            <person name="Woyke T."/>
            <person name="Ryan C.M."/>
            <person name="Banfield J.F."/>
        </authorList>
    </citation>
    <scope>NUCLEOTIDE SEQUENCE [LARGE SCALE GENOMIC DNA]</scope>
    <source>
        <strain evidence="2">CG08_land_8_20_14_0_20_40_16</strain>
    </source>
</reference>
<feature type="domain" description="Glycosyl transferase family 1" evidence="1">
    <location>
        <begin position="187"/>
        <end position="352"/>
    </location>
</feature>
<dbReference type="EMBL" id="PEXU01000014">
    <property type="protein sequence ID" value="PIS42864.1"/>
    <property type="molecule type" value="Genomic_DNA"/>
</dbReference>
<comment type="caution">
    <text evidence="2">The sequence shown here is derived from an EMBL/GenBank/DDBJ whole genome shotgun (WGS) entry which is preliminary data.</text>
</comment>
<evidence type="ECO:0000259" key="1">
    <source>
        <dbReference type="Pfam" id="PF00534"/>
    </source>
</evidence>
<organism evidence="2 3">
    <name type="scientific">Candidatus Kerfeldbacteria bacterium CG08_land_8_20_14_0_20_40_16</name>
    <dbReference type="NCBI Taxonomy" id="2014244"/>
    <lineage>
        <taxon>Bacteria</taxon>
        <taxon>Candidatus Kerfeldiibacteriota</taxon>
    </lineage>
</organism>
<dbReference type="PANTHER" id="PTHR12526:SF630">
    <property type="entry name" value="GLYCOSYLTRANSFERASE"/>
    <property type="match status" value="1"/>
</dbReference>
<dbReference type="AlphaFoldDB" id="A0A2H0YWJ4"/>
<gene>
    <name evidence="2" type="ORF">COT24_01130</name>
</gene>
<dbReference type="InterPro" id="IPR001296">
    <property type="entry name" value="Glyco_trans_1"/>
</dbReference>
<proteinExistence type="predicted"/>
<evidence type="ECO:0000313" key="3">
    <source>
        <dbReference type="Proteomes" id="UP000231542"/>
    </source>
</evidence>
<sequence length="380" mass="43083">MNITILRGANLNEWEMQNYSPLGKYYSLKGLVAGKGNFNIQSIGFPVKKLPSPISFARKIPGGINILKMLWGDQSIYYNLTKHLADSHIIHTAETYTTYTRQALNYKKKNPKIKVVVTVWENIPFVHEGNKKELRNKHQAISEVDHFIAMSQKAREALIIEGVDDRKITVQFMGIDLNRFLPKAKDQELISKHKIDPKAKVILTIARSVWQKGIQDIILSNRLVLNKHQNTHLVIIGDGPLHRYLVHLVNRLKITNHVTFLRNVAYNDIPKYHNLADIFILNSIPVPDWQEQFGMAIIESMACQKAVISTLSGSIPEVIGEAGVLIPPADHLALTRAILALLENDNQRMELGILAKIRVKANFNAQNVALKIKEIYESLF</sequence>
<dbReference type="CDD" id="cd03801">
    <property type="entry name" value="GT4_PimA-like"/>
    <property type="match status" value="1"/>
</dbReference>
<dbReference type="Proteomes" id="UP000231542">
    <property type="component" value="Unassembled WGS sequence"/>
</dbReference>
<name>A0A2H0YWJ4_9BACT</name>
<dbReference type="SUPFAM" id="SSF53756">
    <property type="entry name" value="UDP-Glycosyltransferase/glycogen phosphorylase"/>
    <property type="match status" value="1"/>
</dbReference>
<protein>
    <recommendedName>
        <fullName evidence="1">Glycosyl transferase family 1 domain-containing protein</fullName>
    </recommendedName>
</protein>
<dbReference type="GO" id="GO:0016757">
    <property type="term" value="F:glycosyltransferase activity"/>
    <property type="evidence" value="ECO:0007669"/>
    <property type="project" value="InterPro"/>
</dbReference>
<dbReference type="PANTHER" id="PTHR12526">
    <property type="entry name" value="GLYCOSYLTRANSFERASE"/>
    <property type="match status" value="1"/>
</dbReference>
<evidence type="ECO:0000313" key="2">
    <source>
        <dbReference type="EMBL" id="PIS42864.1"/>
    </source>
</evidence>